<dbReference type="SMART" id="SM00671">
    <property type="entry name" value="SEL1"/>
    <property type="match status" value="2"/>
</dbReference>
<accession>A0A075B2T3</accession>
<proteinExistence type="inferred from homology"/>
<dbReference type="Gene3D" id="1.25.40.10">
    <property type="entry name" value="Tetratricopeptide repeat domain"/>
    <property type="match status" value="1"/>
</dbReference>
<gene>
    <name evidence="2" type="ORF">O9G_006364</name>
</gene>
<dbReference type="PANTHER" id="PTHR11102">
    <property type="entry name" value="SEL-1-LIKE PROTEIN"/>
    <property type="match status" value="1"/>
</dbReference>
<dbReference type="Proteomes" id="UP000030755">
    <property type="component" value="Unassembled WGS sequence"/>
</dbReference>
<protein>
    <recommendedName>
        <fullName evidence="4">HCP-like protein</fullName>
    </recommendedName>
</protein>
<dbReference type="SUPFAM" id="SSF81901">
    <property type="entry name" value="HCP-like"/>
    <property type="match status" value="1"/>
</dbReference>
<dbReference type="HOGENOM" id="CLU_2360928_0_0_1"/>
<comment type="similarity">
    <text evidence="1">Belongs to the sel-1 family.</text>
</comment>
<dbReference type="InterPro" id="IPR011990">
    <property type="entry name" value="TPR-like_helical_dom_sf"/>
</dbReference>
<sequence>MYELGLGVKTNLKEAIKWYIKSSKQVISWSSINEGNPVAAYNLGMICMEGRGLEEANPKKALAYFKEALKNGHPEAKQRLNEVYQDFDLGIDQDENEAHELSFSTINV</sequence>
<dbReference type="STRING" id="988480.A0A075B2T3"/>
<dbReference type="PANTHER" id="PTHR11102:SF160">
    <property type="entry name" value="ERAD-ASSOCIATED E3 UBIQUITIN-PROTEIN LIGASE COMPONENT HRD3"/>
    <property type="match status" value="1"/>
</dbReference>
<evidence type="ECO:0008006" key="4">
    <source>
        <dbReference type="Google" id="ProtNLM"/>
    </source>
</evidence>
<evidence type="ECO:0000313" key="3">
    <source>
        <dbReference type="Proteomes" id="UP000030755"/>
    </source>
</evidence>
<keyword evidence="3" id="KW-1185">Reference proteome</keyword>
<reference evidence="2 3" key="1">
    <citation type="journal article" date="2013" name="Curr. Biol.">
        <title>Shared signatures of parasitism and phylogenomics unite Cryptomycota and microsporidia.</title>
        <authorList>
            <person name="James T.Y."/>
            <person name="Pelin A."/>
            <person name="Bonen L."/>
            <person name="Ahrendt S."/>
            <person name="Sain D."/>
            <person name="Corradi N."/>
            <person name="Stajich J.E."/>
        </authorList>
    </citation>
    <scope>NUCLEOTIDE SEQUENCE [LARGE SCALE GENOMIC DNA]</scope>
    <source>
        <strain evidence="2 3">CSF55</strain>
    </source>
</reference>
<evidence type="ECO:0000313" key="2">
    <source>
        <dbReference type="EMBL" id="EPZ36917.1"/>
    </source>
</evidence>
<dbReference type="InterPro" id="IPR006597">
    <property type="entry name" value="Sel1-like"/>
</dbReference>
<name>A0A075B2T3_ROZAC</name>
<dbReference type="InterPro" id="IPR050767">
    <property type="entry name" value="Sel1_AlgK"/>
</dbReference>
<organism evidence="2 3">
    <name type="scientific">Rozella allomycis (strain CSF55)</name>
    <dbReference type="NCBI Taxonomy" id="988480"/>
    <lineage>
        <taxon>Eukaryota</taxon>
        <taxon>Fungi</taxon>
        <taxon>Fungi incertae sedis</taxon>
        <taxon>Cryptomycota</taxon>
        <taxon>Cryptomycota incertae sedis</taxon>
        <taxon>Rozella</taxon>
    </lineage>
</organism>
<dbReference type="OrthoDB" id="2384430at2759"/>
<evidence type="ECO:0000256" key="1">
    <source>
        <dbReference type="ARBA" id="ARBA00038101"/>
    </source>
</evidence>
<dbReference type="AlphaFoldDB" id="A0A075B2T3"/>
<dbReference type="EMBL" id="KE560391">
    <property type="protein sequence ID" value="EPZ36917.1"/>
    <property type="molecule type" value="Genomic_DNA"/>
</dbReference>
<dbReference type="Pfam" id="PF08238">
    <property type="entry name" value="Sel1"/>
    <property type="match status" value="2"/>
</dbReference>